<dbReference type="InterPro" id="IPR057981">
    <property type="entry name" value="TPR_LAA1-like_C"/>
</dbReference>
<dbReference type="Pfam" id="PF25468">
    <property type="entry name" value="HEAT_HEATR5A"/>
    <property type="match status" value="1"/>
</dbReference>
<dbReference type="GO" id="GO:0030139">
    <property type="term" value="C:endocytic vesicle"/>
    <property type="evidence" value="ECO:0007669"/>
    <property type="project" value="TreeGrafter"/>
</dbReference>
<dbReference type="GO" id="GO:0016020">
    <property type="term" value="C:membrane"/>
    <property type="evidence" value="ECO:0007669"/>
    <property type="project" value="TreeGrafter"/>
</dbReference>
<dbReference type="InterPro" id="IPR011989">
    <property type="entry name" value="ARM-like"/>
</dbReference>
<protein>
    <submittedName>
        <fullName evidence="4">HEAT repeat protein-like protein</fullName>
    </submittedName>
</protein>
<gene>
    <name evidence="4" type="ORF">DM02DRAFT_564674</name>
</gene>
<dbReference type="PANTHER" id="PTHR21663:SF0">
    <property type="entry name" value="HEAT REPEAT-CONTAINING PROTEIN 5B"/>
    <property type="match status" value="1"/>
</dbReference>
<dbReference type="SUPFAM" id="SSF48371">
    <property type="entry name" value="ARM repeat"/>
    <property type="match status" value="2"/>
</dbReference>
<sequence length="2043" mass="222306">MASSASSPPPPHDPTASASASANGASNPELDIKKLHALPTEQQELYILTFSSDLARHVASLDADGASAHQIYIKKELFQIINLPSPPPTRVIRNNLGRAFSGIFTKGDRKLLFESINELVHILNAAGKTEKDIRAKHAAAHCLGAVFEAAGDSAIGLAPLATTSLLHLVKVAQSHTGLRAAVLKAAGKVFKGVGRSTEEQVARVAWKQGRTLCVGDKSLLVQSNACYLLEQLVRHTSFFDNSTDFDKLQNALWKTIDNGSTSVRHAAASCLSASLVKNYSEVPPMEIPLGRSKTTKKKGKKPTDLEGDEDIIDRPESPAPKKSVAILSFNLASLLKVLSTQYCRPATSSRARAGIALCYMKAIRGLGENVVETKYADIARHFFLDLLSNPIIVQNRYRTLCTRKYVSIVLELVIGREMLGESSQLNAARFLVNDILKDYPQLLKERPEPSKQTLIGALSALSSLFNTLGSAANAIADACRDCLLQVLQHPSYTVQVNASSCLRSFVLACPLQLLPSVTICMNSVNRELGLLGGPRQSPRRCVGLANGLSAVLSTSTSQPLHGSVDVNSRVLSQATSLLKSASNSDLRISSTQIQVAWVLIGGLMTLGPNFVKIHLSQLLLLWKNALPKPLNKDNMVQRNVLELSFLAHVRECALGSILTFLEFNSRLLTLDVTKRLATMLQNTTMFLNTLPAKKTTDDVSQKLSPALQLNDFDLMVRRRVLQCYTKLVDLSPAGSSEVLLQTNLLPFAVAAFADPDKYTSSSLSVSIASSAGNFDSIWDVADNYGFGVTGLVTGFDIEPLPGEQENENPHHWSTRHGPEALIDRTLLSPIGRAREHDSISLYVGRQKDPLDLPNPPATEVVNSALQLFAICLPLQTPKIQESILEQITSFLSASSLQRDLNRKAAMMVNIAYALLGTLKVAVNETRSSPGDLKGVAVEKVIQELLHLFIVLPDPYVRNIAGEALGRLCNSSGNALTTTEVNYLVDQIVANREPNARSGYAVALGCIHSQLGGMAAGYHLKNILGILMSLSNDPHPVVHFWALDSLTRVADSAGLTFSSYVTSTLGMLAQLYGADTHNDESASLASSNLELDLPTPAVIARCIDSTINVLGPDLQDVTKARDMILTLIGLFNVESDELITIESLKCQEHLSLYAPGHMQFALYVKQLQQAVDSSSEKIRDMAVDGLHNLMRRNTEEVIRTGDPGMEDQLWHVLDRVPDHEVVRNIIRNWLHQTGLTDTASWVQRCHSILTKTKKVTDVEEKQDSKPKGGQTDLQDEEVAGFAAAANATGEDGAAVQKSQELLKWQVRNFGMDCLSELLAMITKEATFRDEAPCVLALQKRIADVVRIAFSASTAGVVQLRIRGLKIIDQVLKLFGKTPDPDFPEVTLLEQYQAQIGSALTPAFAADSSPELAAEAVNVCATFVSTGIVTDIDRMGRILKLLVSALENFSSETETAAIGDLKGLSSNAQVMVKMSVFSAWAELQIASAEQTYLRDVLHPHIARLTPLWLASLREYARLRFEPDISSMGPSSLSGSLDTVYAALNRETLLKFYQESWLNLVDAIASLIDEDSQFVFDALDGKTEFDESPAENRRLDDHINYRAEPTAFFFVLFGLAFEALAGRPGDLQASKEQILEILHALKKILRPSVSGQAIYQEVIFSETMDMLDRLVLTEGLQVQTVIVQIARNLCLGHPSARKDHRAGDESLSDDIEQLFELTRIMVLVLTGLVPSLDDSKSAVRHELNEEAVALLTTALSALVDAAQVFPSIIKTDLHACILHIFAAILGTGPCQATVVPQSLPIFKRFVTSLVTEAEPSPDTSTQLRATLTRFLQILRQSQQREFDAALACEKNSILTTTILLSSTASAFTPNDPLIKRFIKELFDCLNNRLTSKVAAGCCRSLLLLSKRGAVETSIATQLLPQTLFFLANPSLELEGLDESRTTLAAALVSFISTLSSPEQRVVAAKIVVPALLARVRKEPKASAETAARLLELAQADHAAFRGVVAGLEPDGRTFMEGVLKSGQSQGRKVESVESGEPSIALKMNFG</sequence>
<dbReference type="GO" id="GO:0042147">
    <property type="term" value="P:retrograde transport, endosome to Golgi"/>
    <property type="evidence" value="ECO:0007669"/>
    <property type="project" value="TreeGrafter"/>
</dbReference>
<dbReference type="InterPro" id="IPR046837">
    <property type="entry name" value="Laa1/Sip1/HEATR5-like_HEAT"/>
</dbReference>
<dbReference type="FunFam" id="1.25.10.10:FF:000745">
    <property type="entry name" value="Chromosome 7, whole genome shotgun sequence"/>
    <property type="match status" value="1"/>
</dbReference>
<dbReference type="GO" id="GO:0006897">
    <property type="term" value="P:endocytosis"/>
    <property type="evidence" value="ECO:0007669"/>
    <property type="project" value="TreeGrafter"/>
</dbReference>
<evidence type="ECO:0000313" key="5">
    <source>
        <dbReference type="Proteomes" id="UP000244855"/>
    </source>
</evidence>
<dbReference type="GO" id="GO:0008104">
    <property type="term" value="P:intracellular protein localization"/>
    <property type="evidence" value="ECO:0007669"/>
    <property type="project" value="TreeGrafter"/>
</dbReference>
<feature type="region of interest" description="Disordered" evidence="2">
    <location>
        <begin position="287"/>
        <end position="317"/>
    </location>
</feature>
<dbReference type="GO" id="GO:0005829">
    <property type="term" value="C:cytosol"/>
    <property type="evidence" value="ECO:0007669"/>
    <property type="project" value="GOC"/>
</dbReference>
<evidence type="ECO:0000256" key="1">
    <source>
        <dbReference type="ARBA" id="ARBA00008304"/>
    </source>
</evidence>
<dbReference type="Pfam" id="PF20210">
    <property type="entry name" value="Laa1_Sip1_HTR5"/>
    <property type="match status" value="1"/>
</dbReference>
<feature type="region of interest" description="Disordered" evidence="2">
    <location>
        <begin position="1"/>
        <end position="25"/>
    </location>
</feature>
<feature type="compositionally biased region" description="Low complexity" evidence="2">
    <location>
        <begin position="14"/>
        <end position="25"/>
    </location>
</feature>
<name>A0A2V1DP21_9PLEO</name>
<proteinExistence type="inferred from homology"/>
<dbReference type="Gene3D" id="1.25.10.10">
    <property type="entry name" value="Leucine-rich Repeat Variant"/>
    <property type="match status" value="3"/>
</dbReference>
<dbReference type="InterPro" id="IPR016024">
    <property type="entry name" value="ARM-type_fold"/>
</dbReference>
<feature type="domain" description="LAA1-like C-terminal TPR repeats" evidence="3">
    <location>
        <begin position="1867"/>
        <end position="2026"/>
    </location>
</feature>
<evidence type="ECO:0000259" key="3">
    <source>
        <dbReference type="Pfam" id="PF25808"/>
    </source>
</evidence>
<comment type="similarity">
    <text evidence="1">Belongs to the HEATR5 family.</text>
</comment>
<dbReference type="STRING" id="97972.A0A2V1DP21"/>
<dbReference type="EMBL" id="KZ805393">
    <property type="protein sequence ID" value="PVH99363.1"/>
    <property type="molecule type" value="Genomic_DNA"/>
</dbReference>
<dbReference type="PANTHER" id="PTHR21663">
    <property type="entry name" value="HYPOTHETICAL HEAT DOMAIN-CONTAINING"/>
    <property type="match status" value="1"/>
</dbReference>
<dbReference type="GO" id="GO:0005794">
    <property type="term" value="C:Golgi apparatus"/>
    <property type="evidence" value="ECO:0007669"/>
    <property type="project" value="TreeGrafter"/>
</dbReference>
<evidence type="ECO:0000256" key="2">
    <source>
        <dbReference type="SAM" id="MobiDB-lite"/>
    </source>
</evidence>
<reference evidence="4 5" key="1">
    <citation type="journal article" date="2018" name="Sci. Rep.">
        <title>Comparative genomics provides insights into the lifestyle and reveals functional heterogeneity of dark septate endophytic fungi.</title>
        <authorList>
            <person name="Knapp D.G."/>
            <person name="Nemeth J.B."/>
            <person name="Barry K."/>
            <person name="Hainaut M."/>
            <person name="Henrissat B."/>
            <person name="Johnson J."/>
            <person name="Kuo A."/>
            <person name="Lim J.H.P."/>
            <person name="Lipzen A."/>
            <person name="Nolan M."/>
            <person name="Ohm R.A."/>
            <person name="Tamas L."/>
            <person name="Grigoriev I.V."/>
            <person name="Spatafora J.W."/>
            <person name="Nagy L.G."/>
            <person name="Kovacs G.M."/>
        </authorList>
    </citation>
    <scope>NUCLEOTIDE SEQUENCE [LARGE SCALE GENOMIC DNA]</scope>
    <source>
        <strain evidence="4 5">DSE2036</strain>
    </source>
</reference>
<dbReference type="Pfam" id="PF25808">
    <property type="entry name" value="TPR_LAA1_C"/>
    <property type="match status" value="1"/>
</dbReference>
<accession>A0A2V1DP21</accession>
<keyword evidence="5" id="KW-1185">Reference proteome</keyword>
<dbReference type="InterPro" id="IPR040108">
    <property type="entry name" value="Laa1/Sip1/HEATR5"/>
</dbReference>
<feature type="compositionally biased region" description="Basic and acidic residues" evidence="2">
    <location>
        <begin position="1254"/>
        <end position="1265"/>
    </location>
</feature>
<feature type="region of interest" description="Disordered" evidence="2">
    <location>
        <begin position="1254"/>
        <end position="1273"/>
    </location>
</feature>
<organism evidence="4 5">
    <name type="scientific">Periconia macrospinosa</name>
    <dbReference type="NCBI Taxonomy" id="97972"/>
    <lineage>
        <taxon>Eukaryota</taxon>
        <taxon>Fungi</taxon>
        <taxon>Dikarya</taxon>
        <taxon>Ascomycota</taxon>
        <taxon>Pezizomycotina</taxon>
        <taxon>Dothideomycetes</taxon>
        <taxon>Pleosporomycetidae</taxon>
        <taxon>Pleosporales</taxon>
        <taxon>Massarineae</taxon>
        <taxon>Periconiaceae</taxon>
        <taxon>Periconia</taxon>
    </lineage>
</organism>
<evidence type="ECO:0000313" key="4">
    <source>
        <dbReference type="EMBL" id="PVH99363.1"/>
    </source>
</evidence>
<dbReference type="Proteomes" id="UP000244855">
    <property type="component" value="Unassembled WGS sequence"/>
</dbReference>
<dbReference type="OrthoDB" id="192608at2759"/>